<accession>A0A383A2J9</accession>
<feature type="region of interest" description="Disordered" evidence="1">
    <location>
        <begin position="38"/>
        <end position="58"/>
    </location>
</feature>
<feature type="compositionally biased region" description="Acidic residues" evidence="1">
    <location>
        <begin position="41"/>
        <end position="51"/>
    </location>
</feature>
<evidence type="ECO:0000256" key="1">
    <source>
        <dbReference type="SAM" id="MobiDB-lite"/>
    </source>
</evidence>
<feature type="non-terminal residue" evidence="2">
    <location>
        <position position="65"/>
    </location>
</feature>
<gene>
    <name evidence="2" type="ORF">METZ01_LOCUS454663</name>
</gene>
<dbReference type="EMBL" id="UINC01188540">
    <property type="protein sequence ID" value="SVE01809.1"/>
    <property type="molecule type" value="Genomic_DNA"/>
</dbReference>
<proteinExistence type="predicted"/>
<dbReference type="AlphaFoldDB" id="A0A383A2J9"/>
<sequence length="65" mass="7196">MKTFLAIDFGSGSLKLAEFEARVDGTLLLHRYFLVPMEGPPEPEGEDEEQDPFAGVNLTLTKVLD</sequence>
<name>A0A383A2J9_9ZZZZ</name>
<protein>
    <recommendedName>
        <fullName evidence="3">Carbohydrate kinase FGGY N-terminal domain-containing protein</fullName>
    </recommendedName>
</protein>
<evidence type="ECO:0000313" key="2">
    <source>
        <dbReference type="EMBL" id="SVE01809.1"/>
    </source>
</evidence>
<organism evidence="2">
    <name type="scientific">marine metagenome</name>
    <dbReference type="NCBI Taxonomy" id="408172"/>
    <lineage>
        <taxon>unclassified sequences</taxon>
        <taxon>metagenomes</taxon>
        <taxon>ecological metagenomes</taxon>
    </lineage>
</organism>
<evidence type="ECO:0008006" key="3">
    <source>
        <dbReference type="Google" id="ProtNLM"/>
    </source>
</evidence>
<reference evidence="2" key="1">
    <citation type="submission" date="2018-05" db="EMBL/GenBank/DDBJ databases">
        <authorList>
            <person name="Lanie J.A."/>
            <person name="Ng W.-L."/>
            <person name="Kazmierczak K.M."/>
            <person name="Andrzejewski T.M."/>
            <person name="Davidsen T.M."/>
            <person name="Wayne K.J."/>
            <person name="Tettelin H."/>
            <person name="Glass J.I."/>
            <person name="Rusch D."/>
            <person name="Podicherti R."/>
            <person name="Tsui H.-C.T."/>
            <person name="Winkler M.E."/>
        </authorList>
    </citation>
    <scope>NUCLEOTIDE SEQUENCE</scope>
</reference>